<dbReference type="Proteomes" id="UP000287651">
    <property type="component" value="Unassembled WGS sequence"/>
</dbReference>
<protein>
    <submittedName>
        <fullName evidence="2">Uncharacterized protein</fullName>
    </submittedName>
</protein>
<reference evidence="2 3" key="1">
    <citation type="journal article" date="2014" name="Agronomy (Basel)">
        <title>A Draft Genome Sequence for Ensete ventricosum, the Drought-Tolerant Tree Against Hunger.</title>
        <authorList>
            <person name="Harrison J."/>
            <person name="Moore K.A."/>
            <person name="Paszkiewicz K."/>
            <person name="Jones T."/>
            <person name="Grant M."/>
            <person name="Ambacheew D."/>
            <person name="Muzemil S."/>
            <person name="Studholme D.J."/>
        </authorList>
    </citation>
    <scope>NUCLEOTIDE SEQUENCE [LARGE SCALE GENOMIC DNA]</scope>
</reference>
<comment type="caution">
    <text evidence="2">The sequence shown here is derived from an EMBL/GenBank/DDBJ whole genome shotgun (WGS) entry which is preliminary data.</text>
</comment>
<name>A0A426XFQ4_ENSVE</name>
<dbReference type="EMBL" id="AMZH03021328">
    <property type="protein sequence ID" value="RRT38308.1"/>
    <property type="molecule type" value="Genomic_DNA"/>
</dbReference>
<dbReference type="AlphaFoldDB" id="A0A426XFQ4"/>
<feature type="compositionally biased region" description="Basic and acidic residues" evidence="1">
    <location>
        <begin position="56"/>
        <end position="69"/>
    </location>
</feature>
<proteinExistence type="predicted"/>
<evidence type="ECO:0000256" key="1">
    <source>
        <dbReference type="SAM" id="MobiDB-lite"/>
    </source>
</evidence>
<gene>
    <name evidence="2" type="ORF">B296_00035606</name>
</gene>
<sequence length="126" mass="14243">MLRLGVTREWVGEGELSKKRTQSEVAEALRCARRDHTWRDHSPTTEELDCSSAHIRLREPDKSEDKVEGETSIESSIPCSNGGRVLVVKKTEEMENAKANSKYHDKAEGQRPKNFIRLVSTGFSSK</sequence>
<organism evidence="2 3">
    <name type="scientific">Ensete ventricosum</name>
    <name type="common">Abyssinian banana</name>
    <name type="synonym">Musa ensete</name>
    <dbReference type="NCBI Taxonomy" id="4639"/>
    <lineage>
        <taxon>Eukaryota</taxon>
        <taxon>Viridiplantae</taxon>
        <taxon>Streptophyta</taxon>
        <taxon>Embryophyta</taxon>
        <taxon>Tracheophyta</taxon>
        <taxon>Spermatophyta</taxon>
        <taxon>Magnoliopsida</taxon>
        <taxon>Liliopsida</taxon>
        <taxon>Zingiberales</taxon>
        <taxon>Musaceae</taxon>
        <taxon>Ensete</taxon>
    </lineage>
</organism>
<evidence type="ECO:0000313" key="3">
    <source>
        <dbReference type="Proteomes" id="UP000287651"/>
    </source>
</evidence>
<evidence type="ECO:0000313" key="2">
    <source>
        <dbReference type="EMBL" id="RRT38308.1"/>
    </source>
</evidence>
<feature type="region of interest" description="Disordered" evidence="1">
    <location>
        <begin position="38"/>
        <end position="78"/>
    </location>
</feature>
<accession>A0A426XFQ4</accession>